<accession>A0A9P8EMW5</accession>
<dbReference type="InterPro" id="IPR025340">
    <property type="entry name" value="DUF4246"/>
</dbReference>
<reference evidence="4" key="1">
    <citation type="journal article" date="2021" name="J Fungi (Basel)">
        <title>Virulence traits and population genomics of the black yeast Aureobasidium melanogenum.</title>
        <authorList>
            <person name="Cernosa A."/>
            <person name="Sun X."/>
            <person name="Gostincar C."/>
            <person name="Fang C."/>
            <person name="Gunde-Cimerman N."/>
            <person name="Song Z."/>
        </authorList>
    </citation>
    <scope>NUCLEOTIDE SEQUENCE</scope>
    <source>
        <strain evidence="4">EXF-9911</strain>
    </source>
</reference>
<reference evidence="4" key="2">
    <citation type="submission" date="2021-08" db="EMBL/GenBank/DDBJ databases">
        <authorList>
            <person name="Gostincar C."/>
            <person name="Sun X."/>
            <person name="Song Z."/>
            <person name="Gunde-Cimerman N."/>
        </authorList>
    </citation>
    <scope>NUCLEOTIDE SEQUENCE</scope>
    <source>
        <strain evidence="4">EXF-9911</strain>
    </source>
</reference>
<feature type="compositionally biased region" description="Polar residues" evidence="1">
    <location>
        <begin position="1"/>
        <end position="19"/>
    </location>
</feature>
<feature type="non-terminal residue" evidence="4">
    <location>
        <position position="1"/>
    </location>
</feature>
<dbReference type="Proteomes" id="UP000779574">
    <property type="component" value="Unassembled WGS sequence"/>
</dbReference>
<dbReference type="OrthoDB" id="415532at2759"/>
<dbReference type="Pfam" id="PF21666">
    <property type="entry name" value="DUF4246_N"/>
    <property type="match status" value="1"/>
</dbReference>
<dbReference type="EMBL" id="JAHFXF010000173">
    <property type="protein sequence ID" value="KAG9694067.1"/>
    <property type="molecule type" value="Genomic_DNA"/>
</dbReference>
<sequence>MARTSMMKTAASQGEQNQIEPPPPPPAPVKPKWSWISEDKLNETTRCVAEDGRIVLPGFGRPVNDMLKQKIYGFEHRGEGSVYNRCPNALQEWGPEPLTVRERNMMQVINSITDKPDWRTKVFDETIIAKWRAEAVTEEGQGFTEKMFDYCVAELQDKAGQHKENDLTAVLDSEWAVVKSDSIISTELKEELKNAVAPLEDVPASAKDWHPGSNEQVLDLVHPSLFPLIYGRSRILPTGTISLDYCVQASGKGEVIPKPSEDDCKLGQKTHWLSYYGAGTTDYWSNRFQWLPSDVAFSEDDGVKITSYINNLHPVHHKSIYPVIEKFIAKSVPAWDLVLSSYVDRSVHELRIPMTGTEYEFPLGEDAPDHVGSEFTEEDDEFYEVKEQWVRDNRVLVKPDALTYDPVTRPGKSAVEPLSLRQHFKKSGIQVIVKLANIHLTPSNPEYSGGSWHIEGKLNEHICATALYYYDNENITESHLAFRSKVSVDEITQRDYAQDDNDGVCYLFDIERNGPGIQRIGQVATNEGRLLAFRNVLQHQVQPFKLVDPTKAGHRKILALFLVDPFHRVISTANVPPQQREWWAEAVQGLECKLDELPPELRNQVMTEVGDFPISLDEAKKLREELMDERRAFVRDVNDMYHEEDFSFCEH</sequence>
<dbReference type="PANTHER" id="PTHR33119">
    <property type="entry name" value="IFI3P"/>
    <property type="match status" value="1"/>
</dbReference>
<evidence type="ECO:0000313" key="5">
    <source>
        <dbReference type="Proteomes" id="UP000779574"/>
    </source>
</evidence>
<evidence type="ECO:0000313" key="4">
    <source>
        <dbReference type="EMBL" id="KAG9694067.1"/>
    </source>
</evidence>
<feature type="compositionally biased region" description="Pro residues" evidence="1">
    <location>
        <begin position="20"/>
        <end position="29"/>
    </location>
</feature>
<name>A0A9P8EMW5_AURME</name>
<evidence type="ECO:0000259" key="2">
    <source>
        <dbReference type="Pfam" id="PF14033"/>
    </source>
</evidence>
<feature type="region of interest" description="Disordered" evidence="1">
    <location>
        <begin position="1"/>
        <end position="29"/>
    </location>
</feature>
<organism evidence="4 5">
    <name type="scientific">Aureobasidium melanogenum</name>
    <name type="common">Aureobasidium pullulans var. melanogenum</name>
    <dbReference type="NCBI Taxonomy" id="46634"/>
    <lineage>
        <taxon>Eukaryota</taxon>
        <taxon>Fungi</taxon>
        <taxon>Dikarya</taxon>
        <taxon>Ascomycota</taxon>
        <taxon>Pezizomycotina</taxon>
        <taxon>Dothideomycetes</taxon>
        <taxon>Dothideomycetidae</taxon>
        <taxon>Dothideales</taxon>
        <taxon>Saccotheciaceae</taxon>
        <taxon>Aureobasidium</taxon>
    </lineage>
</organism>
<proteinExistence type="predicted"/>
<feature type="domain" description="DUF4246" evidence="3">
    <location>
        <begin position="56"/>
        <end position="134"/>
    </location>
</feature>
<dbReference type="AlphaFoldDB" id="A0A9P8EMW5"/>
<feature type="domain" description="DUF4246" evidence="2">
    <location>
        <begin position="145"/>
        <end position="585"/>
    </location>
</feature>
<protein>
    <submittedName>
        <fullName evidence="4">Uncharacterized protein</fullName>
    </submittedName>
</protein>
<dbReference type="InterPro" id="IPR049207">
    <property type="entry name" value="DUF4246_N"/>
</dbReference>
<evidence type="ECO:0000259" key="3">
    <source>
        <dbReference type="Pfam" id="PF21666"/>
    </source>
</evidence>
<gene>
    <name evidence="4" type="ORF">KCU76_g5520</name>
</gene>
<evidence type="ECO:0000256" key="1">
    <source>
        <dbReference type="SAM" id="MobiDB-lite"/>
    </source>
</evidence>
<dbReference type="PANTHER" id="PTHR33119:SF1">
    <property type="entry name" value="FE2OG DIOXYGENASE DOMAIN-CONTAINING PROTEIN"/>
    <property type="match status" value="1"/>
</dbReference>
<comment type="caution">
    <text evidence="4">The sequence shown here is derived from an EMBL/GenBank/DDBJ whole genome shotgun (WGS) entry which is preliminary data.</text>
</comment>
<dbReference type="Pfam" id="PF14033">
    <property type="entry name" value="DUF4246"/>
    <property type="match status" value="1"/>
</dbReference>
<dbReference type="InterPro" id="IPR049192">
    <property type="entry name" value="DUF4246_C"/>
</dbReference>